<keyword evidence="2" id="KW-1185">Reference proteome</keyword>
<dbReference type="Proteomes" id="UP000515369">
    <property type="component" value="Chromosome"/>
</dbReference>
<sequence>MEHASLPKELRFTLDDDAEYLFAKLDYALRDGVHIQRRTDPDLFRFLSNDENEDSLRAYYEKYLRVKLQRRTQGGESYYFLDFMADHRGNLGDHYERLENHLLLIGFLLHKVMVLDRNIELRSITEFKRILRENYPDLRIHLNRLIARSPRQTDNPEDNSTVDSAVKSAFERFRQLKWVDYDGDTFETLPAFSRLTDAYAPHIQNIDNYLKP</sequence>
<protein>
    <submittedName>
        <fullName evidence="1">Uncharacterized protein</fullName>
    </submittedName>
</protein>
<evidence type="ECO:0000313" key="2">
    <source>
        <dbReference type="Proteomes" id="UP000515369"/>
    </source>
</evidence>
<dbReference type="EMBL" id="CP059732">
    <property type="protein sequence ID" value="QMW03209.1"/>
    <property type="molecule type" value="Genomic_DNA"/>
</dbReference>
<dbReference type="InterPro" id="IPR053841">
    <property type="entry name" value="MksE"/>
</dbReference>
<dbReference type="Pfam" id="PF21980">
    <property type="entry name" value="MksE"/>
    <property type="match status" value="1"/>
</dbReference>
<accession>A0A7G5GWG7</accession>
<evidence type="ECO:0000313" key="1">
    <source>
        <dbReference type="EMBL" id="QMW03209.1"/>
    </source>
</evidence>
<gene>
    <name evidence="1" type="ORF">H3H32_35975</name>
</gene>
<dbReference type="RefSeq" id="WP_182460495.1">
    <property type="nucleotide sequence ID" value="NZ_CP059732.1"/>
</dbReference>
<reference evidence="1 2" key="1">
    <citation type="submission" date="2020-07" db="EMBL/GenBank/DDBJ databases">
        <title>Spirosoma foliorum sp. nov., isolated from the leaves on the Nejang mountain Korea, Republic of.</title>
        <authorList>
            <person name="Ho H."/>
            <person name="Lee Y.-J."/>
            <person name="Nurcahyanto D.-A."/>
            <person name="Kim S.-G."/>
        </authorList>
    </citation>
    <scope>NUCLEOTIDE SEQUENCE [LARGE SCALE GENOMIC DNA]</scope>
    <source>
        <strain evidence="1 2">PL0136</strain>
    </source>
</reference>
<dbReference type="InterPro" id="IPR042038">
    <property type="entry name" value="MukE_N"/>
</dbReference>
<dbReference type="Gene3D" id="1.10.10.2250">
    <property type="match status" value="1"/>
</dbReference>
<organism evidence="1 2">
    <name type="scientific">Spirosoma foliorum</name>
    <dbReference type="NCBI Taxonomy" id="2710596"/>
    <lineage>
        <taxon>Bacteria</taxon>
        <taxon>Pseudomonadati</taxon>
        <taxon>Bacteroidota</taxon>
        <taxon>Cytophagia</taxon>
        <taxon>Cytophagales</taxon>
        <taxon>Cytophagaceae</taxon>
        <taxon>Spirosoma</taxon>
    </lineage>
</organism>
<dbReference type="AlphaFoldDB" id="A0A7G5GWG7"/>
<name>A0A7G5GWG7_9BACT</name>
<dbReference type="KEGG" id="sfol:H3H32_35975"/>
<proteinExistence type="predicted"/>